<protein>
    <submittedName>
        <fullName evidence="1">Uncharacterized protein</fullName>
    </submittedName>
</protein>
<evidence type="ECO:0000313" key="1">
    <source>
        <dbReference type="EMBL" id="CAK9321210.1"/>
    </source>
</evidence>
<dbReference type="EMBL" id="OZ021738">
    <property type="protein sequence ID" value="CAK9321210.1"/>
    <property type="molecule type" value="Genomic_DNA"/>
</dbReference>
<accession>A0ABP0YL18</accession>
<evidence type="ECO:0000313" key="2">
    <source>
        <dbReference type="Proteomes" id="UP001642487"/>
    </source>
</evidence>
<organism evidence="1 2">
    <name type="scientific">Citrullus colocynthis</name>
    <name type="common">colocynth</name>
    <dbReference type="NCBI Taxonomy" id="252529"/>
    <lineage>
        <taxon>Eukaryota</taxon>
        <taxon>Viridiplantae</taxon>
        <taxon>Streptophyta</taxon>
        <taxon>Embryophyta</taxon>
        <taxon>Tracheophyta</taxon>
        <taxon>Spermatophyta</taxon>
        <taxon>Magnoliopsida</taxon>
        <taxon>eudicotyledons</taxon>
        <taxon>Gunneridae</taxon>
        <taxon>Pentapetalae</taxon>
        <taxon>rosids</taxon>
        <taxon>fabids</taxon>
        <taxon>Cucurbitales</taxon>
        <taxon>Cucurbitaceae</taxon>
        <taxon>Benincaseae</taxon>
        <taxon>Citrullus</taxon>
    </lineage>
</organism>
<gene>
    <name evidence="1" type="ORF">CITCOLO1_LOCUS13278</name>
</gene>
<name>A0ABP0YL18_9ROSI</name>
<reference evidence="1 2" key="1">
    <citation type="submission" date="2024-03" db="EMBL/GenBank/DDBJ databases">
        <authorList>
            <person name="Gkanogiannis A."/>
            <person name="Becerra Lopez-Lavalle L."/>
        </authorList>
    </citation>
    <scope>NUCLEOTIDE SEQUENCE [LARGE SCALE GENOMIC DNA]</scope>
</reference>
<sequence>MLSYSHYMMIMPDEFQDGRYSQSYNCVQYFSVHSISYSVSWWTKFSIIDHFSQCSCSSCVDSVMPSENFALWGENSSLHSRATKLVPVLILTSILLGTAYNELWHYGVGIFPPSCVLVPSARSTIRKLQCIKLIGFCAVPDSSFSSLS</sequence>
<dbReference type="Proteomes" id="UP001642487">
    <property type="component" value="Chromosome 4"/>
</dbReference>
<proteinExistence type="predicted"/>
<keyword evidence="2" id="KW-1185">Reference proteome</keyword>